<sequence>MTEKIILAFMAINTIFLVGYAVGRRVGRAQGEKVGYQESKSILRLKANTQAHCPICNQPNKLY</sequence>
<evidence type="ECO:0000313" key="3">
    <source>
        <dbReference type="Proteomes" id="UP000516160"/>
    </source>
</evidence>
<reference evidence="2 3" key="1">
    <citation type="submission" date="2020-07" db="EMBL/GenBank/DDBJ databases">
        <title>Alkalicella. sp. LB2 genome.</title>
        <authorList>
            <person name="Postec A."/>
            <person name="Quemeneur M."/>
        </authorList>
    </citation>
    <scope>NUCLEOTIDE SEQUENCE [LARGE SCALE GENOMIC DNA]</scope>
    <source>
        <strain evidence="2 3">LB2</strain>
    </source>
</reference>
<keyword evidence="1" id="KW-1133">Transmembrane helix</keyword>
<dbReference type="AlphaFoldDB" id="A0A7G9WCV8"/>
<name>A0A7G9WCV8_ALKCA</name>
<protein>
    <submittedName>
        <fullName evidence="2">Uncharacterized protein</fullName>
    </submittedName>
</protein>
<keyword evidence="1" id="KW-0812">Transmembrane</keyword>
<accession>A0A7G9WCV8</accession>
<organism evidence="2 3">
    <name type="scientific">Alkalicella caledoniensis</name>
    <dbReference type="NCBI Taxonomy" id="2731377"/>
    <lineage>
        <taxon>Bacteria</taxon>
        <taxon>Bacillati</taxon>
        <taxon>Bacillota</taxon>
        <taxon>Clostridia</taxon>
        <taxon>Eubacteriales</taxon>
        <taxon>Proteinivoracaceae</taxon>
        <taxon>Alkalicella</taxon>
    </lineage>
</organism>
<gene>
    <name evidence="2" type="ORF">HYG86_17945</name>
</gene>
<dbReference type="KEGG" id="acae:HYG86_17945"/>
<dbReference type="Proteomes" id="UP000516160">
    <property type="component" value="Chromosome"/>
</dbReference>
<proteinExistence type="predicted"/>
<feature type="transmembrane region" description="Helical" evidence="1">
    <location>
        <begin position="6"/>
        <end position="23"/>
    </location>
</feature>
<keyword evidence="1" id="KW-0472">Membrane</keyword>
<evidence type="ECO:0000313" key="2">
    <source>
        <dbReference type="EMBL" id="QNO16520.1"/>
    </source>
</evidence>
<dbReference type="RefSeq" id="WP_213166913.1">
    <property type="nucleotide sequence ID" value="NZ_CP058559.1"/>
</dbReference>
<keyword evidence="3" id="KW-1185">Reference proteome</keyword>
<dbReference type="EMBL" id="CP058559">
    <property type="protein sequence ID" value="QNO16520.1"/>
    <property type="molecule type" value="Genomic_DNA"/>
</dbReference>
<evidence type="ECO:0000256" key="1">
    <source>
        <dbReference type="SAM" id="Phobius"/>
    </source>
</evidence>